<dbReference type="EMBL" id="KI392069">
    <property type="protein sequence ID" value="ERN19287.1"/>
    <property type="molecule type" value="Genomic_DNA"/>
</dbReference>
<feature type="transmembrane region" description="Helical" evidence="1">
    <location>
        <begin position="31"/>
        <end position="51"/>
    </location>
</feature>
<dbReference type="Gramene" id="ERN19287">
    <property type="protein sequence ID" value="ERN19287"/>
    <property type="gene ID" value="AMTR_s00069p00026480"/>
</dbReference>
<proteinExistence type="predicted"/>
<feature type="transmembrane region" description="Helical" evidence="1">
    <location>
        <begin position="81"/>
        <end position="109"/>
    </location>
</feature>
<gene>
    <name evidence="2" type="ORF">AMTR_s00069p00026480</name>
</gene>
<keyword evidence="1" id="KW-0812">Transmembrane</keyword>
<keyword evidence="3" id="KW-1185">Reference proteome</keyword>
<evidence type="ECO:0000313" key="2">
    <source>
        <dbReference type="EMBL" id="ERN19287.1"/>
    </source>
</evidence>
<dbReference type="HOGENOM" id="CLU_2136861_0_0_1"/>
<sequence length="113" mass="12194">MEILFRMCREPTFAGTATHDSGIDTTNARPIHSFSIISIALFIGVGTDAGVRATDATFTPMALLIQMWALGVLTLRGSPFVAALLMLAVLILGSWASLALTWVLVYLTLELVR</sequence>
<dbReference type="Proteomes" id="UP000017836">
    <property type="component" value="Unassembled WGS sequence"/>
</dbReference>
<name>U5DCY3_AMBTC</name>
<keyword evidence="1" id="KW-0472">Membrane</keyword>
<dbReference type="AlphaFoldDB" id="U5DCY3"/>
<organism evidence="2 3">
    <name type="scientific">Amborella trichopoda</name>
    <dbReference type="NCBI Taxonomy" id="13333"/>
    <lineage>
        <taxon>Eukaryota</taxon>
        <taxon>Viridiplantae</taxon>
        <taxon>Streptophyta</taxon>
        <taxon>Embryophyta</taxon>
        <taxon>Tracheophyta</taxon>
        <taxon>Spermatophyta</taxon>
        <taxon>Magnoliopsida</taxon>
        <taxon>Amborellales</taxon>
        <taxon>Amborellaceae</taxon>
        <taxon>Amborella</taxon>
    </lineage>
</organism>
<accession>U5DCY3</accession>
<protein>
    <submittedName>
        <fullName evidence="2">Uncharacterized protein</fullName>
    </submittedName>
</protein>
<reference evidence="3" key="1">
    <citation type="journal article" date="2013" name="Science">
        <title>The Amborella genome and the evolution of flowering plants.</title>
        <authorList>
            <consortium name="Amborella Genome Project"/>
        </authorList>
    </citation>
    <scope>NUCLEOTIDE SEQUENCE [LARGE SCALE GENOMIC DNA]</scope>
</reference>
<evidence type="ECO:0000313" key="3">
    <source>
        <dbReference type="Proteomes" id="UP000017836"/>
    </source>
</evidence>
<keyword evidence="1" id="KW-1133">Transmembrane helix</keyword>
<evidence type="ECO:0000256" key="1">
    <source>
        <dbReference type="SAM" id="Phobius"/>
    </source>
</evidence>